<dbReference type="EMBL" id="FNJC01000001">
    <property type="protein sequence ID" value="SDO25845.1"/>
    <property type="molecule type" value="Genomic_DNA"/>
</dbReference>
<dbReference type="Proteomes" id="UP000198795">
    <property type="component" value="Unassembled WGS sequence"/>
</dbReference>
<proteinExistence type="predicted"/>
<evidence type="ECO:0000313" key="2">
    <source>
        <dbReference type="Proteomes" id="UP000198795"/>
    </source>
</evidence>
<evidence type="ECO:0000313" key="1">
    <source>
        <dbReference type="EMBL" id="SDO25845.1"/>
    </source>
</evidence>
<accession>A0A1H0I371</accession>
<organism evidence="1 2">
    <name type="scientific">Filomicrobium insigne</name>
    <dbReference type="NCBI Taxonomy" id="418854"/>
    <lineage>
        <taxon>Bacteria</taxon>
        <taxon>Pseudomonadati</taxon>
        <taxon>Pseudomonadota</taxon>
        <taxon>Alphaproteobacteria</taxon>
        <taxon>Hyphomicrobiales</taxon>
        <taxon>Hyphomicrobiaceae</taxon>
        <taxon>Filomicrobium</taxon>
    </lineage>
</organism>
<protein>
    <recommendedName>
        <fullName evidence="3">Cold-shock protein</fullName>
    </recommendedName>
</protein>
<keyword evidence="2" id="KW-1185">Reference proteome</keyword>
<sequence>MRQQHKFKVGQTVNFRPGRSNMAITSREYKIIRLLPAVGGQPQYRIKSTGEPFERVAQENNLS</sequence>
<name>A0A1H0I371_9HYPH</name>
<evidence type="ECO:0008006" key="3">
    <source>
        <dbReference type="Google" id="ProtNLM"/>
    </source>
</evidence>
<gene>
    <name evidence="1" type="ORF">SAMN04488061_0716</name>
</gene>
<comment type="caution">
    <text evidence="1">The sequence shown here is derived from an EMBL/GenBank/DDBJ whole genome shotgun (WGS) entry which is preliminary data.</text>
</comment>
<reference evidence="1 2" key="1">
    <citation type="submission" date="2016-10" db="EMBL/GenBank/DDBJ databases">
        <authorList>
            <person name="Varghese N."/>
            <person name="Submissions S."/>
        </authorList>
    </citation>
    <scope>NUCLEOTIDE SEQUENCE [LARGE SCALE GENOMIC DNA]</scope>
    <source>
        <strain evidence="1 2">CGMCC 1.6497</strain>
    </source>
</reference>